<evidence type="ECO:0000313" key="1">
    <source>
        <dbReference type="EMBL" id="GBP11815.1"/>
    </source>
</evidence>
<comment type="caution">
    <text evidence="1">The sequence shown here is derived from an EMBL/GenBank/DDBJ whole genome shotgun (WGS) entry which is preliminary data.</text>
</comment>
<dbReference type="AlphaFoldDB" id="A0A4C1TCH9"/>
<protein>
    <submittedName>
        <fullName evidence="1">Uncharacterized protein</fullName>
    </submittedName>
</protein>
<reference evidence="1 2" key="1">
    <citation type="journal article" date="2019" name="Commun. Biol.">
        <title>The bagworm genome reveals a unique fibroin gene that provides high tensile strength.</title>
        <authorList>
            <person name="Kono N."/>
            <person name="Nakamura H."/>
            <person name="Ohtoshi R."/>
            <person name="Tomita M."/>
            <person name="Numata K."/>
            <person name="Arakawa K."/>
        </authorList>
    </citation>
    <scope>NUCLEOTIDE SEQUENCE [LARGE SCALE GENOMIC DNA]</scope>
</reference>
<keyword evidence="2" id="KW-1185">Reference proteome</keyword>
<accession>A0A4C1TCH9</accession>
<dbReference type="EMBL" id="BGZK01000048">
    <property type="protein sequence ID" value="GBP11815.1"/>
    <property type="molecule type" value="Genomic_DNA"/>
</dbReference>
<gene>
    <name evidence="1" type="ORF">EVAR_74469_1</name>
</gene>
<proteinExistence type="predicted"/>
<name>A0A4C1TCH9_EUMVA</name>
<dbReference type="Proteomes" id="UP000299102">
    <property type="component" value="Unassembled WGS sequence"/>
</dbReference>
<organism evidence="1 2">
    <name type="scientific">Eumeta variegata</name>
    <name type="common">Bagworm moth</name>
    <name type="synonym">Eumeta japonica</name>
    <dbReference type="NCBI Taxonomy" id="151549"/>
    <lineage>
        <taxon>Eukaryota</taxon>
        <taxon>Metazoa</taxon>
        <taxon>Ecdysozoa</taxon>
        <taxon>Arthropoda</taxon>
        <taxon>Hexapoda</taxon>
        <taxon>Insecta</taxon>
        <taxon>Pterygota</taxon>
        <taxon>Neoptera</taxon>
        <taxon>Endopterygota</taxon>
        <taxon>Lepidoptera</taxon>
        <taxon>Glossata</taxon>
        <taxon>Ditrysia</taxon>
        <taxon>Tineoidea</taxon>
        <taxon>Psychidae</taxon>
        <taxon>Oiketicinae</taxon>
        <taxon>Eumeta</taxon>
    </lineage>
</organism>
<evidence type="ECO:0000313" key="2">
    <source>
        <dbReference type="Proteomes" id="UP000299102"/>
    </source>
</evidence>
<sequence length="77" mass="9160">MVHFVHRLDYVPLAFKVNLYILSFELYWDAFDNLFHLALFFSRVDRLGWTNYGPHSHITALRAERSRLFVNGLRGFA</sequence>